<dbReference type="InterPro" id="IPR000847">
    <property type="entry name" value="LysR_HTH_N"/>
</dbReference>
<reference evidence="7" key="1">
    <citation type="journal article" date="2019" name="Int. J. Syst. Evol. Microbiol.">
        <title>The Global Catalogue of Microorganisms (GCM) 10K type strain sequencing project: providing services to taxonomists for standard genome sequencing and annotation.</title>
        <authorList>
            <consortium name="The Broad Institute Genomics Platform"/>
            <consortium name="The Broad Institute Genome Sequencing Center for Infectious Disease"/>
            <person name="Wu L."/>
            <person name="Ma J."/>
        </authorList>
    </citation>
    <scope>NUCLEOTIDE SEQUENCE [LARGE SCALE GENOMIC DNA]</scope>
    <source>
        <strain evidence="7">JCM 18459</strain>
    </source>
</reference>
<comment type="similarity">
    <text evidence="1">Belongs to the LysR transcriptional regulatory family.</text>
</comment>
<evidence type="ECO:0000256" key="3">
    <source>
        <dbReference type="ARBA" id="ARBA00023125"/>
    </source>
</evidence>
<keyword evidence="7" id="KW-1185">Reference proteome</keyword>
<evidence type="ECO:0000259" key="5">
    <source>
        <dbReference type="PROSITE" id="PS50931"/>
    </source>
</evidence>
<dbReference type="PANTHER" id="PTHR30126">
    <property type="entry name" value="HTH-TYPE TRANSCRIPTIONAL REGULATOR"/>
    <property type="match status" value="1"/>
</dbReference>
<dbReference type="InterPro" id="IPR005119">
    <property type="entry name" value="LysR_subst-bd"/>
</dbReference>
<gene>
    <name evidence="6" type="ORF">GCM10023340_00720</name>
</gene>
<dbReference type="SUPFAM" id="SSF46785">
    <property type="entry name" value="Winged helix' DNA-binding domain"/>
    <property type="match status" value="1"/>
</dbReference>
<dbReference type="PROSITE" id="PS50931">
    <property type="entry name" value="HTH_LYSR"/>
    <property type="match status" value="1"/>
</dbReference>
<accession>A0ABP9P4F3</accession>
<feature type="domain" description="HTH lysR-type" evidence="5">
    <location>
        <begin position="23"/>
        <end position="80"/>
    </location>
</feature>
<keyword evidence="3" id="KW-0238">DNA-binding</keyword>
<name>A0ABP9P4F3_9ACTN</name>
<dbReference type="InterPro" id="IPR036388">
    <property type="entry name" value="WH-like_DNA-bd_sf"/>
</dbReference>
<keyword evidence="2" id="KW-0805">Transcription regulation</keyword>
<evidence type="ECO:0000313" key="6">
    <source>
        <dbReference type="EMBL" id="GAA5140501.1"/>
    </source>
</evidence>
<evidence type="ECO:0000313" key="7">
    <source>
        <dbReference type="Proteomes" id="UP001500221"/>
    </source>
</evidence>
<dbReference type="Proteomes" id="UP001500221">
    <property type="component" value="Unassembled WGS sequence"/>
</dbReference>
<dbReference type="Gene3D" id="1.10.10.10">
    <property type="entry name" value="Winged helix-like DNA-binding domain superfamily/Winged helix DNA-binding domain"/>
    <property type="match status" value="1"/>
</dbReference>
<dbReference type="SUPFAM" id="SSF53850">
    <property type="entry name" value="Periplasmic binding protein-like II"/>
    <property type="match status" value="1"/>
</dbReference>
<dbReference type="Pfam" id="PF03466">
    <property type="entry name" value="LysR_substrate"/>
    <property type="match status" value="1"/>
</dbReference>
<comment type="caution">
    <text evidence="6">The sequence shown here is derived from an EMBL/GenBank/DDBJ whole genome shotgun (WGS) entry which is preliminary data.</text>
</comment>
<sequence>MLCTHNDRLCRRRVRAVDSGHLPDLGALRLLVAVGRTGSIGGAARAVGVSQQAASARLRGVEAQTGLTLLRRGPRGSELTPSGVAITEWAARLIDLTDEIETAIEGLRGERTRELTVWASMTIADVLMPRWLVRLRARQVDDGATTTSVSLTAANSNLVEDAVRAGVAHLGFIEGVDQPGDLRSVVVAHDELVLVVSPDAPLARRRTPLGAAELATLPLTGREPGSGTREVVMQALAAHGVLTHELALELTTTTAVREAVLAGGAAAFLSRRVVEREVEAGRLTIVETTLDLRRQFRAIWAGNSQPPAGPARDLVGIARQHQRTG</sequence>
<evidence type="ECO:0000256" key="4">
    <source>
        <dbReference type="ARBA" id="ARBA00023163"/>
    </source>
</evidence>
<dbReference type="Gene3D" id="3.40.190.10">
    <property type="entry name" value="Periplasmic binding protein-like II"/>
    <property type="match status" value="2"/>
</dbReference>
<dbReference type="PANTHER" id="PTHR30126:SF39">
    <property type="entry name" value="HTH-TYPE TRANSCRIPTIONAL REGULATOR CYSL"/>
    <property type="match status" value="1"/>
</dbReference>
<proteinExistence type="inferred from homology"/>
<evidence type="ECO:0000256" key="1">
    <source>
        <dbReference type="ARBA" id="ARBA00009437"/>
    </source>
</evidence>
<dbReference type="InterPro" id="IPR036390">
    <property type="entry name" value="WH_DNA-bd_sf"/>
</dbReference>
<evidence type="ECO:0000256" key="2">
    <source>
        <dbReference type="ARBA" id="ARBA00023015"/>
    </source>
</evidence>
<dbReference type="EMBL" id="BAABKG010000001">
    <property type="protein sequence ID" value="GAA5140501.1"/>
    <property type="molecule type" value="Genomic_DNA"/>
</dbReference>
<protein>
    <submittedName>
        <fullName evidence="6">LysR family transcriptional regulator</fullName>
    </submittedName>
</protein>
<organism evidence="6 7">
    <name type="scientific">Nocardioides marinquilinus</name>
    <dbReference type="NCBI Taxonomy" id="1210400"/>
    <lineage>
        <taxon>Bacteria</taxon>
        <taxon>Bacillati</taxon>
        <taxon>Actinomycetota</taxon>
        <taxon>Actinomycetes</taxon>
        <taxon>Propionibacteriales</taxon>
        <taxon>Nocardioidaceae</taxon>
        <taxon>Nocardioides</taxon>
    </lineage>
</organism>
<keyword evidence="4" id="KW-0804">Transcription</keyword>
<dbReference type="Pfam" id="PF00126">
    <property type="entry name" value="HTH_1"/>
    <property type="match status" value="1"/>
</dbReference>